<dbReference type="Pfam" id="PF10145">
    <property type="entry name" value="PhageMin_Tail"/>
    <property type="match status" value="1"/>
</dbReference>
<protein>
    <submittedName>
        <fullName evidence="5">Minor tail protein</fullName>
    </submittedName>
</protein>
<name>A0A8S5S523_9CAUD</name>
<reference evidence="5" key="1">
    <citation type="journal article" date="2021" name="Proc. Natl. Acad. Sci. U.S.A.">
        <title>A Catalog of Tens of Thousands of Viruses from Human Metagenomes Reveals Hidden Associations with Chronic Diseases.</title>
        <authorList>
            <person name="Tisza M.J."/>
            <person name="Buck C.B."/>
        </authorList>
    </citation>
    <scope>NUCLEOTIDE SEQUENCE</scope>
    <source>
        <strain evidence="5">CtmP938</strain>
    </source>
</reference>
<dbReference type="GO" id="GO:0098003">
    <property type="term" value="P:viral tail assembly"/>
    <property type="evidence" value="ECO:0007669"/>
    <property type="project" value="UniProtKB-KW"/>
</dbReference>
<dbReference type="InterPro" id="IPR010090">
    <property type="entry name" value="Phage_tape_meas"/>
</dbReference>
<feature type="domain" description="Phage tail tape measure protein" evidence="4">
    <location>
        <begin position="101"/>
        <end position="299"/>
    </location>
</feature>
<accession>A0A8S5S523</accession>
<evidence type="ECO:0000313" key="5">
    <source>
        <dbReference type="EMBL" id="DAF45775.1"/>
    </source>
</evidence>
<dbReference type="PANTHER" id="PTHR37813">
    <property type="entry name" value="FELS-2 PROPHAGE PROTEIN"/>
    <property type="match status" value="1"/>
</dbReference>
<proteinExistence type="predicted"/>
<evidence type="ECO:0000259" key="4">
    <source>
        <dbReference type="Pfam" id="PF10145"/>
    </source>
</evidence>
<evidence type="ECO:0000256" key="2">
    <source>
        <dbReference type="ARBA" id="ARBA00022612"/>
    </source>
</evidence>
<feature type="transmembrane region" description="Helical" evidence="3">
    <location>
        <begin position="456"/>
        <end position="478"/>
    </location>
</feature>
<evidence type="ECO:0000256" key="1">
    <source>
        <dbReference type="ARBA" id="ARBA00022465"/>
    </source>
</evidence>
<keyword evidence="2" id="KW-1188">Viral release from host cell</keyword>
<dbReference type="PANTHER" id="PTHR37813:SF1">
    <property type="entry name" value="FELS-2 PROPHAGE PROTEIN"/>
    <property type="match status" value="1"/>
</dbReference>
<sequence>MSSDKRIDVTLQYRDQFTAGFGASLALLSKGTKEAQRAWQSVSKAGDSIAAFGGKLTAGLSLPMAGIASAGTKNFASVDKTLRLVQATMGSTSAEALQLEKSIKSAAASSVYSMQDAADASLNYARQGFNATDAAKMLTPALDLAAGTATDLSQVTGGLGNTLKAFGADASDAAHYADMFAKAQAQANTTTTGLFDAVSIAGSTAQTVGWSFSDLAVLTGEFGDHSISASVGANALNTGLMRIASPAAEGSRALEQLGINVFTAQGNLKSMPDTIAELQRGFAGLSAQEQLAAASSIFGKEQAAKWLVLINGEGSEALQTFKANIEGADGAANSMSDSLLSGLGGSLERLKSSFDVTSYSIGSLLSESLQPFIDRATQLLDYFNNLDPAQQKQIVQWGLMAAAVGPALLVFGKTVSTIGAVGLSFSKMIGTASKVYKGFQALSLGAKAAQGGLMALFSPAAIVVAAVAAVAVVVVAVVTHFNTFKKTLNVLSPVFQRMQASLTTLKTRFAPIGAVIGKIGKAAWDVFGNGIAAALGVAIGAAAAAVTSIADTMSGIIRAGKGIITFLTGVFTGDWGKAWTGLKETFAGAWEAITAPVRAFIGLLDRVVEGINKVVGAAGSVKGVEIAGLPDNASDGLRAVSRGAALGRRGYGGIPMRAGGDMNFAGGLVQIHERGGEIVDLPHGTRIYPHDKSVEMARSEGRTVTIPKIADQIIVREQADIDRIGEALARALTRAGANRGIA</sequence>
<dbReference type="EMBL" id="BK032519">
    <property type="protein sequence ID" value="DAF45775.1"/>
    <property type="molecule type" value="Genomic_DNA"/>
</dbReference>
<keyword evidence="3" id="KW-0472">Membrane</keyword>
<keyword evidence="3" id="KW-0812">Transmembrane</keyword>
<organism evidence="5">
    <name type="scientific">Siphoviridae sp. ctmP938</name>
    <dbReference type="NCBI Taxonomy" id="2827933"/>
    <lineage>
        <taxon>Viruses</taxon>
        <taxon>Duplodnaviria</taxon>
        <taxon>Heunggongvirae</taxon>
        <taxon>Uroviricota</taxon>
        <taxon>Caudoviricetes</taxon>
    </lineage>
</organism>
<keyword evidence="3" id="KW-1133">Transmembrane helix</keyword>
<evidence type="ECO:0000256" key="3">
    <source>
        <dbReference type="SAM" id="Phobius"/>
    </source>
</evidence>
<keyword evidence="1" id="KW-1245">Viral tail assembly</keyword>
<dbReference type="NCBIfam" id="TIGR01760">
    <property type="entry name" value="tape_meas_TP901"/>
    <property type="match status" value="1"/>
</dbReference>